<evidence type="ECO:0000259" key="1">
    <source>
        <dbReference type="Pfam" id="PF13271"/>
    </source>
</evidence>
<dbReference type="EMBL" id="ABYV02000011">
    <property type="protein sequence ID" value="EFC92641.1"/>
    <property type="molecule type" value="Genomic_DNA"/>
</dbReference>
<dbReference type="AlphaFoldDB" id="D2ZS41"/>
<evidence type="ECO:0000313" key="2">
    <source>
        <dbReference type="EMBL" id="EFC92641.1"/>
    </source>
</evidence>
<feature type="domain" description="DUF4062" evidence="1">
    <location>
        <begin position="4"/>
        <end position="88"/>
    </location>
</feature>
<dbReference type="PATRIC" id="fig|521002.11.peg.1622"/>
<protein>
    <recommendedName>
        <fullName evidence="1">DUF4062 domain-containing protein</fullName>
    </recommendedName>
</protein>
<evidence type="ECO:0000313" key="3">
    <source>
        <dbReference type="Proteomes" id="UP000004028"/>
    </source>
</evidence>
<dbReference type="HOGENOM" id="CLU_024970_3_2_2"/>
<dbReference type="Pfam" id="PF13749">
    <property type="entry name" value="HATPase_c_4"/>
    <property type="match status" value="1"/>
</dbReference>
<accession>D2ZS41</accession>
<gene>
    <name evidence="2" type="ORF">METSMIF1_03675</name>
</gene>
<dbReference type="Pfam" id="PF13271">
    <property type="entry name" value="DUF4062"/>
    <property type="match status" value="1"/>
</dbReference>
<sequence>MKYKIFISSVRREFEYERKFIKQEIENDYILNRFFDVFLYEELSALGASPKEVYSEEAINSDIYIGLIGSDYGSILESGISPTELEYDLYNKSHNDALIYIKDVKFREEKTEAFIEKVSNHSYTRFNNRYDLMNEIKESLGDFIAKNLRNYRAFDSEILLNSSCDDVDLDALNMFFNVLDYEPIEKIRDEKGLTKVLSTIRAGEYVDGQFRLNTAGALFFAKDISKFNLSHQVKMVRFFDDEGVKTFDKAEFNMSFLKLLEEAELFFNKTLVNMSQIKGFKRETIQEYPFEAIREALVNALAHRDYTITTAAITFYIYNDRIEIKSPGRLVYPLKVERLEENNPIHRNETICNIFSKTTYMEHVGTGIKRMKDAMRLNDLEEPEFVESEGFFKVIFRSNEKGNGLNSRQKQFLRMNDVGEITIKEYMGMFDIVRNTATKDLNDLVNMKIVDKIKDGVQFIYRKTD</sequence>
<dbReference type="InterPro" id="IPR038475">
    <property type="entry name" value="RecG_C_sf"/>
</dbReference>
<dbReference type="Gene3D" id="3.30.565.60">
    <property type="match status" value="1"/>
</dbReference>
<proteinExistence type="predicted"/>
<reference evidence="2 3" key="1">
    <citation type="submission" date="2010-01" db="EMBL/GenBank/DDBJ databases">
        <authorList>
            <person name="Weinstock G."/>
            <person name="Sodergren E."/>
            <person name="Clifton S."/>
            <person name="Fulton L."/>
            <person name="Fulton B."/>
            <person name="Courtney L."/>
            <person name="Fronick C."/>
            <person name="Harrison M."/>
            <person name="Strong C."/>
            <person name="Farmer C."/>
            <person name="Delahaunty K."/>
            <person name="Markovic C."/>
            <person name="Hall O."/>
            <person name="Minx P."/>
            <person name="Tomlinson C."/>
            <person name="Mitreva M."/>
            <person name="Nelson J."/>
            <person name="Hou S."/>
            <person name="Wollam A."/>
            <person name="Pepin K.H."/>
            <person name="Johnson M."/>
            <person name="Bhonagiri V."/>
            <person name="Nash W.E."/>
            <person name="Warren W."/>
            <person name="Chinwalla A."/>
            <person name="Mardis E.R."/>
            <person name="Wilson R.K."/>
        </authorList>
    </citation>
    <scope>NUCLEOTIDE SEQUENCE [LARGE SCALE GENOMIC DNA]</scope>
    <source>
        <strain evidence="2 3">DSM 2374</strain>
    </source>
</reference>
<dbReference type="PANTHER" id="PTHR30595:SF6">
    <property type="entry name" value="SCHLAFEN ALBA-2 DOMAIN-CONTAINING PROTEIN"/>
    <property type="match status" value="1"/>
</dbReference>
<dbReference type="InterPro" id="IPR025139">
    <property type="entry name" value="DUF4062"/>
</dbReference>
<dbReference type="PANTHER" id="PTHR30595">
    <property type="entry name" value="GLPR-RELATED TRANSCRIPTIONAL REPRESSOR"/>
    <property type="match status" value="1"/>
</dbReference>
<name>D2ZS41_METSM</name>
<organism evidence="2 3">
    <name type="scientific">Methanobrevibacter smithii DSM 2374</name>
    <dbReference type="NCBI Taxonomy" id="521002"/>
    <lineage>
        <taxon>Archaea</taxon>
        <taxon>Methanobacteriati</taxon>
        <taxon>Methanobacteriota</taxon>
        <taxon>Methanomada group</taxon>
        <taxon>Methanobacteria</taxon>
        <taxon>Methanobacteriales</taxon>
        <taxon>Methanobacteriaceae</taxon>
        <taxon>Methanobrevibacter</taxon>
    </lineage>
</organism>
<dbReference type="RefSeq" id="WP_004034439.1">
    <property type="nucleotide sequence ID" value="NZ_GG704759.1"/>
</dbReference>
<dbReference type="Proteomes" id="UP000004028">
    <property type="component" value="Unassembled WGS sequence"/>
</dbReference>
<comment type="caution">
    <text evidence="2">The sequence shown here is derived from an EMBL/GenBank/DDBJ whole genome shotgun (WGS) entry which is preliminary data.</text>
</comment>